<dbReference type="AlphaFoldDB" id="A0A7W6JVK0"/>
<dbReference type="RefSeq" id="WP_183998493.1">
    <property type="nucleotide sequence ID" value="NZ_JACIEH010000002.1"/>
</dbReference>
<organism evidence="1 2">
    <name type="scientific">Sphingomonas kyeonggiensis</name>
    <dbReference type="NCBI Taxonomy" id="1268553"/>
    <lineage>
        <taxon>Bacteria</taxon>
        <taxon>Pseudomonadati</taxon>
        <taxon>Pseudomonadota</taxon>
        <taxon>Alphaproteobacteria</taxon>
        <taxon>Sphingomonadales</taxon>
        <taxon>Sphingomonadaceae</taxon>
        <taxon>Sphingomonas</taxon>
    </lineage>
</organism>
<name>A0A7W6JVK0_9SPHN</name>
<protein>
    <submittedName>
        <fullName evidence="1">Uncharacterized protein</fullName>
    </submittedName>
</protein>
<keyword evidence="2" id="KW-1185">Reference proteome</keyword>
<sequence length="728" mass="77039">MASFTNSSARTRIDVAEASEIARQARGDDPNTLSRDDMQALLGNSALVLDGLRQKPAYFDGRFLTGADLTRDQSYIRQRQADLARAGGAGVVTGLRVRLGNDTAGQTLVIEGGHGITPSGDLVLVANTRSVVALDLPSVERLDATLGLRREPRAPLGRRTGLFVLALRAVEFTANPIAAYPTSITGSRHVEDGDIIEATAITLIPFPDTGGAATLDEARRSVARRIFTGDPRGLPQDALPIAMIAMERGAIRWIDQAMVRRETGADTPLQVSMGARPRALSEAFVLQHREHLGDVLEARANAGLPSAFAAAQYFAALPPVGQLPAGAILLDTMGFRQLWFPPAVDVDISFIPEDEVAALVEESLALPPIDLLDDPEDLDATGVVVLAPVPRPRLQRFESALTALTRATVPDPAQGIRRAPADMLAAMLARRTKLLEARERDAEASARAEASDAELKAWQAAWQEAIAGIPVGEGNQPLLWYVRRRAVADRANIVGLPVAVAGDDEALVNKVTKRITELGLTTRKKKLDDASTPFAEARTLGLLGSARLVDSDVFVTAVFRSLEDAVTSVASASAVAEAAPAESARAAAAKAAVAEKAAAVGRSKSAEKVDEAVAGRANALVLFKRQKAIAVRAEQYGTTKLTEADVVDVASDFGDAALGDGIDRLTAAIRPALDRTQLMWVGDTGYALLLDAAARDIEAGDFKDFAANVAEAIKAKNSQALGRLAGAF</sequence>
<reference evidence="1 2" key="1">
    <citation type="submission" date="2020-08" db="EMBL/GenBank/DDBJ databases">
        <title>Genomic Encyclopedia of Type Strains, Phase IV (KMG-IV): sequencing the most valuable type-strain genomes for metagenomic binning, comparative biology and taxonomic classification.</title>
        <authorList>
            <person name="Goeker M."/>
        </authorList>
    </citation>
    <scope>NUCLEOTIDE SEQUENCE [LARGE SCALE GENOMIC DNA]</scope>
    <source>
        <strain evidence="1 2">DSM 101806</strain>
    </source>
</reference>
<evidence type="ECO:0000313" key="2">
    <source>
        <dbReference type="Proteomes" id="UP000557392"/>
    </source>
</evidence>
<evidence type="ECO:0000313" key="1">
    <source>
        <dbReference type="EMBL" id="MBB4099200.1"/>
    </source>
</evidence>
<comment type="caution">
    <text evidence="1">The sequence shown here is derived from an EMBL/GenBank/DDBJ whole genome shotgun (WGS) entry which is preliminary data.</text>
</comment>
<dbReference type="Proteomes" id="UP000557392">
    <property type="component" value="Unassembled WGS sequence"/>
</dbReference>
<gene>
    <name evidence="1" type="ORF">GGR46_002764</name>
</gene>
<proteinExistence type="predicted"/>
<dbReference type="EMBL" id="JACIEH010000002">
    <property type="protein sequence ID" value="MBB4099200.1"/>
    <property type="molecule type" value="Genomic_DNA"/>
</dbReference>
<accession>A0A7W6JVK0</accession>